<dbReference type="KEGG" id="phm:PSMK_22110"/>
<gene>
    <name evidence="2" type="ordered locus">PSMK_22110</name>
</gene>
<evidence type="ECO:0000313" key="2">
    <source>
        <dbReference type="EMBL" id="BAM04370.1"/>
    </source>
</evidence>
<dbReference type="RefSeq" id="WP_014437588.1">
    <property type="nucleotide sequence ID" value="NC_017080.1"/>
</dbReference>
<evidence type="ECO:0000256" key="1">
    <source>
        <dbReference type="SAM" id="MobiDB-lite"/>
    </source>
</evidence>
<proteinExistence type="predicted"/>
<dbReference type="Proteomes" id="UP000007881">
    <property type="component" value="Chromosome"/>
</dbReference>
<feature type="region of interest" description="Disordered" evidence="1">
    <location>
        <begin position="1"/>
        <end position="41"/>
    </location>
</feature>
<feature type="compositionally biased region" description="Basic residues" evidence="1">
    <location>
        <begin position="106"/>
        <end position="121"/>
    </location>
</feature>
<reference evidence="2 3" key="1">
    <citation type="submission" date="2012-02" db="EMBL/GenBank/DDBJ databases">
        <title>Complete genome sequence of Phycisphaera mikurensis NBRC 102666.</title>
        <authorList>
            <person name="Ankai A."/>
            <person name="Hosoyama A."/>
            <person name="Terui Y."/>
            <person name="Sekine M."/>
            <person name="Fukai R."/>
            <person name="Kato Y."/>
            <person name="Nakamura S."/>
            <person name="Yamada-Narita S."/>
            <person name="Kawakoshi A."/>
            <person name="Fukunaga Y."/>
            <person name="Yamazaki S."/>
            <person name="Fujita N."/>
        </authorList>
    </citation>
    <scope>NUCLEOTIDE SEQUENCE [LARGE SCALE GENOMIC DNA]</scope>
    <source>
        <strain evidence="3">NBRC 102666 / KCTC 22515 / FYK2301M01</strain>
    </source>
</reference>
<evidence type="ECO:0000313" key="3">
    <source>
        <dbReference type="Proteomes" id="UP000007881"/>
    </source>
</evidence>
<keyword evidence="3" id="KW-1185">Reference proteome</keyword>
<organism evidence="2 3">
    <name type="scientific">Phycisphaera mikurensis (strain NBRC 102666 / KCTC 22515 / FYK2301M01)</name>
    <dbReference type="NCBI Taxonomy" id="1142394"/>
    <lineage>
        <taxon>Bacteria</taxon>
        <taxon>Pseudomonadati</taxon>
        <taxon>Planctomycetota</taxon>
        <taxon>Phycisphaerae</taxon>
        <taxon>Phycisphaerales</taxon>
        <taxon>Phycisphaeraceae</taxon>
        <taxon>Phycisphaera</taxon>
    </lineage>
</organism>
<name>I0IGI2_PHYMF</name>
<protein>
    <submittedName>
        <fullName evidence="2">Uncharacterized protein</fullName>
    </submittedName>
</protein>
<dbReference type="HOGENOM" id="CLU_1804404_0_0_0"/>
<dbReference type="AlphaFoldDB" id="I0IGI2"/>
<feature type="region of interest" description="Disordered" evidence="1">
    <location>
        <begin position="97"/>
        <end position="143"/>
    </location>
</feature>
<accession>I0IGI2</accession>
<sequence>MPDADRSRSRTPPRGDAAKPKEAGADGTDAEGGGAPRRRKVRTRQCFHCMTPCTVLHRVRVVRGGPWASVCDLCWGHRCDGNPHYAYGGLWTAGRLTQPGEQRATAAKRSRPVKGSRKRPSRSGSGPAAGPGGAPRPADPPRP</sequence>
<dbReference type="EMBL" id="AP012338">
    <property type="protein sequence ID" value="BAM04370.1"/>
    <property type="molecule type" value="Genomic_DNA"/>
</dbReference>